<dbReference type="UniPathway" id="UPA00109">
    <property type="reaction ID" value="UER00181"/>
</dbReference>
<gene>
    <name evidence="10" type="primary">pgi2</name>
    <name evidence="8" type="synonym">pgi</name>
    <name evidence="10" type="ORF">Phou_027120</name>
</gene>
<dbReference type="PROSITE" id="PS51463">
    <property type="entry name" value="P_GLUCOSE_ISOMERASE_3"/>
    <property type="match status" value="1"/>
</dbReference>
<dbReference type="InterPro" id="IPR023096">
    <property type="entry name" value="G6P_Isomerase_C"/>
</dbReference>
<comment type="catalytic activity">
    <reaction evidence="7 8 9">
        <text>alpha-D-glucose 6-phosphate = beta-D-fructose 6-phosphate</text>
        <dbReference type="Rhea" id="RHEA:11816"/>
        <dbReference type="ChEBI" id="CHEBI:57634"/>
        <dbReference type="ChEBI" id="CHEBI:58225"/>
        <dbReference type="EC" id="5.3.1.9"/>
    </reaction>
</comment>
<comment type="pathway">
    <text evidence="1 8 9">Carbohydrate degradation; glycolysis; D-glyceraldehyde 3-phosphate and glycerone phosphate from D-glucose: step 2/4.</text>
</comment>
<dbReference type="HAMAP" id="MF_00473">
    <property type="entry name" value="G6P_isomerase"/>
    <property type="match status" value="1"/>
</dbReference>
<comment type="subcellular location">
    <subcellularLocation>
        <location evidence="8">Cytoplasm</location>
    </subcellularLocation>
</comment>
<reference evidence="10 11" key="1">
    <citation type="submission" date="2020-03" db="EMBL/GenBank/DDBJ databases">
        <title>Whole genome shotgun sequence of Phytohabitans houttuyneae NBRC 108639.</title>
        <authorList>
            <person name="Komaki H."/>
            <person name="Tamura T."/>
        </authorList>
    </citation>
    <scope>NUCLEOTIDE SEQUENCE [LARGE SCALE GENOMIC DNA]</scope>
    <source>
        <strain evidence="10 11">NBRC 108639</strain>
    </source>
</reference>
<feature type="active site" description="Proton donor" evidence="8">
    <location>
        <position position="357"/>
    </location>
</feature>
<proteinExistence type="inferred from homology"/>
<comment type="similarity">
    <text evidence="2 8 9">Belongs to the GPI family.</text>
</comment>
<evidence type="ECO:0000256" key="1">
    <source>
        <dbReference type="ARBA" id="ARBA00004926"/>
    </source>
</evidence>
<organism evidence="10 11">
    <name type="scientific">Phytohabitans houttuyneae</name>
    <dbReference type="NCBI Taxonomy" id="1076126"/>
    <lineage>
        <taxon>Bacteria</taxon>
        <taxon>Bacillati</taxon>
        <taxon>Actinomycetota</taxon>
        <taxon>Actinomycetes</taxon>
        <taxon>Micromonosporales</taxon>
        <taxon>Micromonosporaceae</taxon>
    </lineage>
</organism>
<accession>A0A6V8K0B4</accession>
<keyword evidence="11" id="KW-1185">Reference proteome</keyword>
<dbReference type="PROSITE" id="PS00174">
    <property type="entry name" value="P_GLUCOSE_ISOMERASE_2"/>
    <property type="match status" value="1"/>
</dbReference>
<evidence type="ECO:0000256" key="2">
    <source>
        <dbReference type="ARBA" id="ARBA00006604"/>
    </source>
</evidence>
<dbReference type="GO" id="GO:0051156">
    <property type="term" value="P:glucose 6-phosphate metabolic process"/>
    <property type="evidence" value="ECO:0007669"/>
    <property type="project" value="TreeGrafter"/>
</dbReference>
<dbReference type="CDD" id="cd05015">
    <property type="entry name" value="SIS_PGI_1"/>
    <property type="match status" value="1"/>
</dbReference>
<dbReference type="Gene3D" id="3.40.50.10490">
    <property type="entry name" value="Glucose-6-phosphate isomerase like protein, domain 1"/>
    <property type="match status" value="2"/>
</dbReference>
<dbReference type="Gene3D" id="1.10.1390.10">
    <property type="match status" value="1"/>
</dbReference>
<dbReference type="FunFam" id="3.40.50.10490:FF:000018">
    <property type="entry name" value="Glucose-6-phosphate isomerase"/>
    <property type="match status" value="1"/>
</dbReference>
<keyword evidence="5 8" id="KW-0324">Glycolysis</keyword>
<dbReference type="Pfam" id="PF00342">
    <property type="entry name" value="PGI"/>
    <property type="match status" value="1"/>
</dbReference>
<dbReference type="EC" id="5.3.1.9" evidence="8"/>
<evidence type="ECO:0000256" key="6">
    <source>
        <dbReference type="ARBA" id="ARBA00023235"/>
    </source>
</evidence>
<keyword evidence="3 8" id="KW-0312">Gluconeogenesis</keyword>
<dbReference type="GO" id="GO:0097367">
    <property type="term" value="F:carbohydrate derivative binding"/>
    <property type="evidence" value="ECO:0007669"/>
    <property type="project" value="InterPro"/>
</dbReference>
<dbReference type="GO" id="GO:0004347">
    <property type="term" value="F:glucose-6-phosphate isomerase activity"/>
    <property type="evidence" value="ECO:0007669"/>
    <property type="project" value="UniProtKB-UniRule"/>
</dbReference>
<comment type="caution">
    <text evidence="10">The sequence shown here is derived from an EMBL/GenBank/DDBJ whole genome shotgun (WGS) entry which is preliminary data.</text>
</comment>
<evidence type="ECO:0000256" key="3">
    <source>
        <dbReference type="ARBA" id="ARBA00022432"/>
    </source>
</evidence>
<evidence type="ECO:0000256" key="9">
    <source>
        <dbReference type="RuleBase" id="RU000612"/>
    </source>
</evidence>
<comment type="function">
    <text evidence="8">Catalyzes the reversible isomerization of glucose-6-phosphate to fructose-6-phosphate.</text>
</comment>
<dbReference type="GO" id="GO:0005829">
    <property type="term" value="C:cytosol"/>
    <property type="evidence" value="ECO:0007669"/>
    <property type="project" value="TreeGrafter"/>
</dbReference>
<comment type="pathway">
    <text evidence="8">Carbohydrate biosynthesis; gluconeogenesis.</text>
</comment>
<keyword evidence="4 8" id="KW-0963">Cytoplasm</keyword>
<evidence type="ECO:0000313" key="11">
    <source>
        <dbReference type="Proteomes" id="UP000482800"/>
    </source>
</evidence>
<dbReference type="InterPro" id="IPR035476">
    <property type="entry name" value="SIS_PGI_1"/>
</dbReference>
<dbReference type="GO" id="GO:0006096">
    <property type="term" value="P:glycolytic process"/>
    <property type="evidence" value="ECO:0007669"/>
    <property type="project" value="UniProtKB-UniRule"/>
</dbReference>
<feature type="active site" evidence="8">
    <location>
        <position position="512"/>
    </location>
</feature>
<dbReference type="InterPro" id="IPR035482">
    <property type="entry name" value="SIS_PGI_2"/>
</dbReference>
<name>A0A6V8K0B4_9ACTN</name>
<dbReference type="PANTHER" id="PTHR11469:SF1">
    <property type="entry name" value="GLUCOSE-6-PHOSPHATE ISOMERASE"/>
    <property type="match status" value="1"/>
</dbReference>
<evidence type="ECO:0000313" key="10">
    <source>
        <dbReference type="EMBL" id="GFJ78532.1"/>
    </source>
</evidence>
<reference evidence="10 11" key="2">
    <citation type="submission" date="2020-03" db="EMBL/GenBank/DDBJ databases">
        <authorList>
            <person name="Ichikawa N."/>
            <person name="Kimura A."/>
            <person name="Kitahashi Y."/>
            <person name="Uohara A."/>
        </authorList>
    </citation>
    <scope>NUCLEOTIDE SEQUENCE [LARGE SCALE GENOMIC DNA]</scope>
    <source>
        <strain evidence="10 11">NBRC 108639</strain>
    </source>
</reference>
<dbReference type="RefSeq" id="WP_173056282.1">
    <property type="nucleotide sequence ID" value="NZ_BAABGO010000001.1"/>
</dbReference>
<feature type="active site" evidence="8">
    <location>
        <position position="388"/>
    </location>
</feature>
<dbReference type="GO" id="GO:0048029">
    <property type="term" value="F:monosaccharide binding"/>
    <property type="evidence" value="ECO:0007669"/>
    <property type="project" value="TreeGrafter"/>
</dbReference>
<dbReference type="EMBL" id="BLPF01000001">
    <property type="protein sequence ID" value="GFJ78532.1"/>
    <property type="molecule type" value="Genomic_DNA"/>
</dbReference>
<dbReference type="InterPro" id="IPR018189">
    <property type="entry name" value="Phosphoglucose_isomerase_CS"/>
</dbReference>
<dbReference type="PRINTS" id="PR00662">
    <property type="entry name" value="G6PISOMERASE"/>
</dbReference>
<evidence type="ECO:0000256" key="5">
    <source>
        <dbReference type="ARBA" id="ARBA00023152"/>
    </source>
</evidence>
<dbReference type="PANTHER" id="PTHR11469">
    <property type="entry name" value="GLUCOSE-6-PHOSPHATE ISOMERASE"/>
    <property type="match status" value="1"/>
</dbReference>
<dbReference type="Proteomes" id="UP000482800">
    <property type="component" value="Unassembled WGS sequence"/>
</dbReference>
<dbReference type="NCBIfam" id="NF001211">
    <property type="entry name" value="PRK00179.1"/>
    <property type="match status" value="1"/>
</dbReference>
<dbReference type="SUPFAM" id="SSF53697">
    <property type="entry name" value="SIS domain"/>
    <property type="match status" value="1"/>
</dbReference>
<keyword evidence="6 8" id="KW-0413">Isomerase</keyword>
<dbReference type="InterPro" id="IPR001672">
    <property type="entry name" value="G6P_Isomerase"/>
</dbReference>
<evidence type="ECO:0000256" key="4">
    <source>
        <dbReference type="ARBA" id="ARBA00022490"/>
    </source>
</evidence>
<dbReference type="InterPro" id="IPR046348">
    <property type="entry name" value="SIS_dom_sf"/>
</dbReference>
<dbReference type="AlphaFoldDB" id="A0A6V8K0B4"/>
<protein>
    <recommendedName>
        <fullName evidence="8">Glucose-6-phosphate isomerase</fullName>
        <shortName evidence="8">GPI</shortName>
        <ecNumber evidence="8">5.3.1.9</ecNumber>
    </recommendedName>
    <alternativeName>
        <fullName evidence="8">Phosphoglucose isomerase</fullName>
        <shortName evidence="8">PGI</shortName>
    </alternativeName>
    <alternativeName>
        <fullName evidence="8">Phosphohexose isomerase</fullName>
        <shortName evidence="8">PHI</shortName>
    </alternativeName>
</protein>
<evidence type="ECO:0000256" key="8">
    <source>
        <dbReference type="HAMAP-Rule" id="MF_00473"/>
    </source>
</evidence>
<dbReference type="UniPathway" id="UPA00138"/>
<sequence>MPDTVRLNELPEWAALAKHRAELGGTHLRELFGSDPARADRLTVGVGDLYLDYSKHLVTDDTLALLRDLAAARGVAELRDAMFRGEKINVTERRAVLHTALRAPRDAVIEVDGENIVPAVHAVLDKMAAFADSVRSGAWIGATGKRIRTVVNIGIGGSDLGPAMAYEALRPYTARALDFRFVSNVDGADLHEATRDLDPAETLFIVASKTFTTIETITNATSARTWLVDGLGGDESAVAKHFVALSTNAKEVSAFGIDTQNMFEFWDWVGGRYSYDSAIGLSLMIAIGPEHFRAMLDGFHTVDEHFRTAPPESNAPLLLGLLGVWYGAFFDAQSHAVLPYSHYLSKFPAYLQQLDMESNGKYVDREGRPVAWQTGPVVWGTPGTNGQHAYYQLLHQGTKTIPADLIGFARPVAELPARLAAQHDLLMANLFAQGQALAFGKTADEVRAEGVPEEQVPHRTFLGNHPTTTILASELSPSVLGQLVALYEHKVFVQGAIWDIDSFDQWGVELGKVLAKRVEPALTEGASVPGLDPSTAELVAKYRELRGR</sequence>
<evidence type="ECO:0000256" key="7">
    <source>
        <dbReference type="ARBA" id="ARBA00029321"/>
    </source>
</evidence>
<dbReference type="GO" id="GO:0006094">
    <property type="term" value="P:gluconeogenesis"/>
    <property type="evidence" value="ECO:0007669"/>
    <property type="project" value="UniProtKB-UniRule"/>
</dbReference>
<dbReference type="CDD" id="cd05016">
    <property type="entry name" value="SIS_PGI_2"/>
    <property type="match status" value="1"/>
</dbReference>